<dbReference type="EMBL" id="BAAAQQ010000011">
    <property type="protein sequence ID" value="GAA2125840.1"/>
    <property type="molecule type" value="Genomic_DNA"/>
</dbReference>
<evidence type="ECO:0000256" key="3">
    <source>
        <dbReference type="ARBA" id="ARBA00022630"/>
    </source>
</evidence>
<dbReference type="InterPro" id="IPR009100">
    <property type="entry name" value="AcylCoA_DH/oxidase_NM_dom_sf"/>
</dbReference>
<comment type="cofactor">
    <cofactor evidence="1 5">
        <name>FAD</name>
        <dbReference type="ChEBI" id="CHEBI:57692"/>
    </cofactor>
</comment>
<keyword evidence="3 5" id="KW-0285">Flavoprotein</keyword>
<evidence type="ECO:0000256" key="4">
    <source>
        <dbReference type="ARBA" id="ARBA00022827"/>
    </source>
</evidence>
<dbReference type="Proteomes" id="UP001500575">
    <property type="component" value="Unassembled WGS sequence"/>
</dbReference>
<sequence length="397" mass="42595">MTGFPLYGLSEEHQAIREAVRELCEAKVAPFAAEVDEQARYPHEAAAALKAADFHAPHVPEEYGGAGADALATVLVIEEIARVCASSSLIPAVNKLGSLPVMLAGSEELKKTYLTKLAAGEGGFSYCLSEPEAGSDAVSMKTRAVRDGDDWVLSGVKRWITNAGSGEDESAYYTVMAVTEPDLPPKEKARGISAFVVERSDEGVSFGAPEKKLGIKGSPTREVYLDKVRIPGDRIIGAEGTGFETAMRTLDHTRITIAAQAVGIAQGALDHAITYAGERQQFGKPISDFQGLQFMLADMGMKVEAARQLTYAAAGRSERGDKDLTFFGAAAKCFASDVAMQVTVDAVQVLGGYGYTRDYPVERMLRDAKITQIYEGTNQVQRVVMARQLLAGIQSQL</sequence>
<evidence type="ECO:0000256" key="2">
    <source>
        <dbReference type="ARBA" id="ARBA00009347"/>
    </source>
</evidence>
<proteinExistence type="inferred from homology"/>
<dbReference type="InterPro" id="IPR009075">
    <property type="entry name" value="AcylCo_DH/oxidase_C"/>
</dbReference>
<dbReference type="PROSITE" id="PS00073">
    <property type="entry name" value="ACYL_COA_DH_2"/>
    <property type="match status" value="1"/>
</dbReference>
<evidence type="ECO:0000256" key="1">
    <source>
        <dbReference type="ARBA" id="ARBA00001974"/>
    </source>
</evidence>
<evidence type="ECO:0000259" key="6">
    <source>
        <dbReference type="Pfam" id="PF00441"/>
    </source>
</evidence>
<protein>
    <submittedName>
        <fullName evidence="9">Acyl-CoA dehydrogenase</fullName>
    </submittedName>
</protein>
<dbReference type="SUPFAM" id="SSF47203">
    <property type="entry name" value="Acyl-CoA dehydrogenase C-terminal domain-like"/>
    <property type="match status" value="1"/>
</dbReference>
<dbReference type="Gene3D" id="1.10.540.10">
    <property type="entry name" value="Acyl-CoA dehydrogenase/oxidase, N-terminal domain"/>
    <property type="match status" value="1"/>
</dbReference>
<name>A0ABN2YDG0_9ACTN</name>
<accession>A0ABN2YDG0</accession>
<dbReference type="InterPro" id="IPR037069">
    <property type="entry name" value="AcylCoA_DH/ox_N_sf"/>
</dbReference>
<keyword evidence="10" id="KW-1185">Reference proteome</keyword>
<dbReference type="InterPro" id="IPR006089">
    <property type="entry name" value="Acyl-CoA_DH_CS"/>
</dbReference>
<evidence type="ECO:0000259" key="8">
    <source>
        <dbReference type="Pfam" id="PF02771"/>
    </source>
</evidence>
<gene>
    <name evidence="9" type="ORF">GCM10009843_23930</name>
</gene>
<evidence type="ECO:0000313" key="10">
    <source>
        <dbReference type="Proteomes" id="UP001500575"/>
    </source>
</evidence>
<comment type="similarity">
    <text evidence="2 5">Belongs to the acyl-CoA dehydrogenase family.</text>
</comment>
<dbReference type="PIRSF" id="PIRSF016578">
    <property type="entry name" value="HsaA"/>
    <property type="match status" value="1"/>
</dbReference>
<dbReference type="Gene3D" id="1.20.140.10">
    <property type="entry name" value="Butyryl-CoA Dehydrogenase, subunit A, domain 3"/>
    <property type="match status" value="1"/>
</dbReference>
<dbReference type="PROSITE" id="PS00072">
    <property type="entry name" value="ACYL_COA_DH_1"/>
    <property type="match status" value="1"/>
</dbReference>
<dbReference type="Pfam" id="PF00441">
    <property type="entry name" value="Acyl-CoA_dh_1"/>
    <property type="match status" value="1"/>
</dbReference>
<dbReference type="PANTHER" id="PTHR43884:SF12">
    <property type="entry name" value="ISOVALERYL-COA DEHYDROGENASE, MITOCHONDRIAL-RELATED"/>
    <property type="match status" value="1"/>
</dbReference>
<dbReference type="Gene3D" id="2.40.110.10">
    <property type="entry name" value="Butyryl-CoA Dehydrogenase, subunit A, domain 2"/>
    <property type="match status" value="1"/>
</dbReference>
<dbReference type="InterPro" id="IPR006091">
    <property type="entry name" value="Acyl-CoA_Oxase/DH_mid-dom"/>
</dbReference>
<evidence type="ECO:0000313" key="9">
    <source>
        <dbReference type="EMBL" id="GAA2125840.1"/>
    </source>
</evidence>
<dbReference type="InterPro" id="IPR013786">
    <property type="entry name" value="AcylCoA_DH/ox_N"/>
</dbReference>
<dbReference type="PANTHER" id="PTHR43884">
    <property type="entry name" value="ACYL-COA DEHYDROGENASE"/>
    <property type="match status" value="1"/>
</dbReference>
<dbReference type="InterPro" id="IPR036250">
    <property type="entry name" value="AcylCo_DH-like_C"/>
</dbReference>
<keyword evidence="5" id="KW-0560">Oxidoreductase</keyword>
<comment type="caution">
    <text evidence="9">The sequence shown here is derived from an EMBL/GenBank/DDBJ whole genome shotgun (WGS) entry which is preliminary data.</text>
</comment>
<evidence type="ECO:0000259" key="7">
    <source>
        <dbReference type="Pfam" id="PF02770"/>
    </source>
</evidence>
<feature type="domain" description="Acyl-CoA dehydrogenase/oxidase N-terminal" evidence="8">
    <location>
        <begin position="10"/>
        <end position="121"/>
    </location>
</feature>
<dbReference type="Pfam" id="PF02771">
    <property type="entry name" value="Acyl-CoA_dh_N"/>
    <property type="match status" value="1"/>
</dbReference>
<dbReference type="Pfam" id="PF02770">
    <property type="entry name" value="Acyl-CoA_dh_M"/>
    <property type="match status" value="1"/>
</dbReference>
<keyword evidence="4 5" id="KW-0274">FAD</keyword>
<evidence type="ECO:0000256" key="5">
    <source>
        <dbReference type="RuleBase" id="RU362125"/>
    </source>
</evidence>
<feature type="domain" description="Acyl-CoA oxidase/dehydrogenase middle" evidence="7">
    <location>
        <begin position="126"/>
        <end position="228"/>
    </location>
</feature>
<dbReference type="SUPFAM" id="SSF56645">
    <property type="entry name" value="Acyl-CoA dehydrogenase NM domain-like"/>
    <property type="match status" value="1"/>
</dbReference>
<organism evidence="9 10">
    <name type="scientific">Nocardioides bigeumensis</name>
    <dbReference type="NCBI Taxonomy" id="433657"/>
    <lineage>
        <taxon>Bacteria</taxon>
        <taxon>Bacillati</taxon>
        <taxon>Actinomycetota</taxon>
        <taxon>Actinomycetes</taxon>
        <taxon>Propionibacteriales</taxon>
        <taxon>Nocardioidaceae</taxon>
        <taxon>Nocardioides</taxon>
    </lineage>
</organism>
<reference evidence="9 10" key="1">
    <citation type="journal article" date="2019" name="Int. J. Syst. Evol. Microbiol.">
        <title>The Global Catalogue of Microorganisms (GCM) 10K type strain sequencing project: providing services to taxonomists for standard genome sequencing and annotation.</title>
        <authorList>
            <consortium name="The Broad Institute Genomics Platform"/>
            <consortium name="The Broad Institute Genome Sequencing Center for Infectious Disease"/>
            <person name="Wu L."/>
            <person name="Ma J."/>
        </authorList>
    </citation>
    <scope>NUCLEOTIDE SEQUENCE [LARGE SCALE GENOMIC DNA]</scope>
    <source>
        <strain evidence="9 10">JCM 16021</strain>
    </source>
</reference>
<feature type="domain" description="Acyl-CoA dehydrogenase/oxidase C-terminal" evidence="6">
    <location>
        <begin position="240"/>
        <end position="390"/>
    </location>
</feature>
<dbReference type="InterPro" id="IPR046373">
    <property type="entry name" value="Acyl-CoA_Oxase/DH_mid-dom_sf"/>
</dbReference>